<keyword evidence="2" id="KW-0547">Nucleotide-binding</keyword>
<proteinExistence type="predicted"/>
<dbReference type="SMART" id="SM00220">
    <property type="entry name" value="S_TKc"/>
    <property type="match status" value="1"/>
</dbReference>
<evidence type="ECO:0000256" key="2">
    <source>
        <dbReference type="ARBA" id="ARBA00022741"/>
    </source>
</evidence>
<dbReference type="InterPro" id="IPR011009">
    <property type="entry name" value="Kinase-like_dom_sf"/>
</dbReference>
<organism evidence="7 8">
    <name type="scientific">Anthostomella pinea</name>
    <dbReference type="NCBI Taxonomy" id="933095"/>
    <lineage>
        <taxon>Eukaryota</taxon>
        <taxon>Fungi</taxon>
        <taxon>Dikarya</taxon>
        <taxon>Ascomycota</taxon>
        <taxon>Pezizomycotina</taxon>
        <taxon>Sordariomycetes</taxon>
        <taxon>Xylariomycetidae</taxon>
        <taxon>Xylariales</taxon>
        <taxon>Xylariaceae</taxon>
        <taxon>Anthostomella</taxon>
    </lineage>
</organism>
<evidence type="ECO:0000256" key="4">
    <source>
        <dbReference type="ARBA" id="ARBA00022840"/>
    </source>
</evidence>
<dbReference type="Proteomes" id="UP001295740">
    <property type="component" value="Unassembled WGS sequence"/>
</dbReference>
<feature type="signal peptide" evidence="5">
    <location>
        <begin position="1"/>
        <end position="19"/>
    </location>
</feature>
<gene>
    <name evidence="7" type="ORF">KHLLAP_LOCUS1508</name>
</gene>
<dbReference type="InterPro" id="IPR000719">
    <property type="entry name" value="Prot_kinase_dom"/>
</dbReference>
<feature type="domain" description="Protein kinase" evidence="6">
    <location>
        <begin position="59"/>
        <end position="349"/>
    </location>
</feature>
<dbReference type="PANTHER" id="PTHR43289:SF6">
    <property type="entry name" value="SERINE_THREONINE-PROTEIN KINASE NEKL-3"/>
    <property type="match status" value="1"/>
</dbReference>
<evidence type="ECO:0000256" key="1">
    <source>
        <dbReference type="ARBA" id="ARBA00022679"/>
    </source>
</evidence>
<evidence type="ECO:0000256" key="5">
    <source>
        <dbReference type="SAM" id="SignalP"/>
    </source>
</evidence>
<comment type="caution">
    <text evidence="7">The sequence shown here is derived from an EMBL/GenBank/DDBJ whole genome shotgun (WGS) entry which is preliminary data.</text>
</comment>
<reference evidence="7" key="1">
    <citation type="submission" date="2023-10" db="EMBL/GenBank/DDBJ databases">
        <authorList>
            <person name="Hackl T."/>
        </authorList>
    </citation>
    <scope>NUCLEOTIDE SEQUENCE</scope>
</reference>
<dbReference type="Gene3D" id="1.10.510.10">
    <property type="entry name" value="Transferase(Phosphotransferase) domain 1"/>
    <property type="match status" value="1"/>
</dbReference>
<evidence type="ECO:0000259" key="6">
    <source>
        <dbReference type="PROSITE" id="PS50011"/>
    </source>
</evidence>
<dbReference type="Gene3D" id="3.30.200.20">
    <property type="entry name" value="Phosphorylase Kinase, domain 1"/>
    <property type="match status" value="1"/>
</dbReference>
<name>A0AAI8VAW5_9PEZI</name>
<evidence type="ECO:0000313" key="8">
    <source>
        <dbReference type="Proteomes" id="UP001295740"/>
    </source>
</evidence>
<sequence>MASSMKLALLSIAAIPAFSYPILSPSTILPRIDVSASKPIVPLSLRGEAPDREIGDYTISGLEKIGEGEAGIVYKGKAKKLGLDSIDVAMKDCRGDAIPTCVKEVNVLQKLHVKISGGVPEVYASQHVKAPDTDGTLKDAFMFIMTLAEGGKLEGLTSKYAQDEKPGDKHSNLVGAWTTLEQIHDAGISHRDIFTANTAFLKKDDGETFGPIMFIDFGQASDESKTKTPVLPSPAEEYAAPEELALIKAYREKRPIVAIDPKLGDVWSFGCVTWELITGDYFCDWARDAYNRNEEEFVGITKEKLKEGGKPVENGLAKWFAGVFATPDRRLTSKQAREQLQEIDANHLG</sequence>
<dbReference type="EMBL" id="CAUWAG010000003">
    <property type="protein sequence ID" value="CAJ2501040.1"/>
    <property type="molecule type" value="Genomic_DNA"/>
</dbReference>
<dbReference type="GO" id="GO:0005524">
    <property type="term" value="F:ATP binding"/>
    <property type="evidence" value="ECO:0007669"/>
    <property type="project" value="UniProtKB-KW"/>
</dbReference>
<keyword evidence="5" id="KW-0732">Signal</keyword>
<evidence type="ECO:0000313" key="7">
    <source>
        <dbReference type="EMBL" id="CAJ2501040.1"/>
    </source>
</evidence>
<feature type="chain" id="PRO_5042479174" evidence="5">
    <location>
        <begin position="20"/>
        <end position="349"/>
    </location>
</feature>
<keyword evidence="8" id="KW-1185">Reference proteome</keyword>
<evidence type="ECO:0000256" key="3">
    <source>
        <dbReference type="ARBA" id="ARBA00022777"/>
    </source>
</evidence>
<dbReference type="Pfam" id="PF00069">
    <property type="entry name" value="Pkinase"/>
    <property type="match status" value="1"/>
</dbReference>
<keyword evidence="3" id="KW-0418">Kinase</keyword>
<dbReference type="AlphaFoldDB" id="A0AAI8VAW5"/>
<dbReference type="PROSITE" id="PS50011">
    <property type="entry name" value="PROTEIN_KINASE_DOM"/>
    <property type="match status" value="1"/>
</dbReference>
<dbReference type="GO" id="GO:0004674">
    <property type="term" value="F:protein serine/threonine kinase activity"/>
    <property type="evidence" value="ECO:0007669"/>
    <property type="project" value="TreeGrafter"/>
</dbReference>
<keyword evidence="1" id="KW-0808">Transferase</keyword>
<dbReference type="PANTHER" id="PTHR43289">
    <property type="entry name" value="MITOGEN-ACTIVATED PROTEIN KINASE KINASE KINASE 20-RELATED"/>
    <property type="match status" value="1"/>
</dbReference>
<keyword evidence="4" id="KW-0067">ATP-binding</keyword>
<accession>A0AAI8VAW5</accession>
<protein>
    <submittedName>
        <fullName evidence="7">Uu.00g038930.m01.CDS01</fullName>
    </submittedName>
</protein>
<dbReference type="SUPFAM" id="SSF56112">
    <property type="entry name" value="Protein kinase-like (PK-like)"/>
    <property type="match status" value="1"/>
</dbReference>